<protein>
    <submittedName>
        <fullName evidence="2">Transposon TX1 uncharacterized 149 kDa protein</fullName>
    </submittedName>
</protein>
<accession>A0A438IS50</accession>
<dbReference type="InterPro" id="IPR036691">
    <property type="entry name" value="Endo/exonu/phosph_ase_sf"/>
</dbReference>
<name>A0A438IS50_VITVI</name>
<dbReference type="GO" id="GO:0003677">
    <property type="term" value="F:DNA binding"/>
    <property type="evidence" value="ECO:0007669"/>
    <property type="project" value="InterPro"/>
</dbReference>
<evidence type="ECO:0000313" key="2">
    <source>
        <dbReference type="EMBL" id="RVW99521.1"/>
    </source>
</evidence>
<feature type="region of interest" description="Disordered" evidence="1">
    <location>
        <begin position="86"/>
        <end position="106"/>
    </location>
</feature>
<dbReference type="GO" id="GO:0004519">
    <property type="term" value="F:endonuclease activity"/>
    <property type="evidence" value="ECO:0007669"/>
    <property type="project" value="InterPro"/>
</dbReference>
<organism evidence="2 3">
    <name type="scientific">Vitis vinifera</name>
    <name type="common">Grape</name>
    <dbReference type="NCBI Taxonomy" id="29760"/>
    <lineage>
        <taxon>Eukaryota</taxon>
        <taxon>Viridiplantae</taxon>
        <taxon>Streptophyta</taxon>
        <taxon>Embryophyta</taxon>
        <taxon>Tracheophyta</taxon>
        <taxon>Spermatophyta</taxon>
        <taxon>Magnoliopsida</taxon>
        <taxon>eudicotyledons</taxon>
        <taxon>Gunneridae</taxon>
        <taxon>Pentapetalae</taxon>
        <taxon>rosids</taxon>
        <taxon>Vitales</taxon>
        <taxon>Vitaceae</taxon>
        <taxon>Viteae</taxon>
        <taxon>Vitis</taxon>
    </lineage>
</organism>
<dbReference type="Proteomes" id="UP000288805">
    <property type="component" value="Unassembled WGS sequence"/>
</dbReference>
<dbReference type="PROSITE" id="PS00726">
    <property type="entry name" value="AP_NUCLEASE_F1_1"/>
    <property type="match status" value="1"/>
</dbReference>
<comment type="caution">
    <text evidence="2">The sequence shown here is derived from an EMBL/GenBank/DDBJ whole genome shotgun (WGS) entry which is preliminary data.</text>
</comment>
<dbReference type="Gene3D" id="3.60.10.10">
    <property type="entry name" value="Endonuclease/exonuclease/phosphatase"/>
    <property type="match status" value="1"/>
</dbReference>
<feature type="region of interest" description="Disordered" evidence="1">
    <location>
        <begin position="142"/>
        <end position="170"/>
    </location>
</feature>
<evidence type="ECO:0000256" key="1">
    <source>
        <dbReference type="SAM" id="MobiDB-lite"/>
    </source>
</evidence>
<reference evidence="2 3" key="1">
    <citation type="journal article" date="2018" name="PLoS Genet.">
        <title>Population sequencing reveals clonal diversity and ancestral inbreeding in the grapevine cultivar Chardonnay.</title>
        <authorList>
            <person name="Roach M.J."/>
            <person name="Johnson D.L."/>
            <person name="Bohlmann J."/>
            <person name="van Vuuren H.J."/>
            <person name="Jones S.J."/>
            <person name="Pretorius I.S."/>
            <person name="Schmidt S.A."/>
            <person name="Borneman A.R."/>
        </authorList>
    </citation>
    <scope>NUCLEOTIDE SEQUENCE [LARGE SCALE GENOMIC DNA]</scope>
    <source>
        <strain evidence="3">cv. Chardonnay</strain>
        <tissue evidence="2">Leaf</tissue>
    </source>
</reference>
<dbReference type="GO" id="GO:0006281">
    <property type="term" value="P:DNA repair"/>
    <property type="evidence" value="ECO:0007669"/>
    <property type="project" value="InterPro"/>
</dbReference>
<sequence length="460" mass="52226">MDQMRGSMQKEEMIVSKKMWTTLFPPSVDHRQGHQSSSEPLFLRKSSSFSEVCNLEEDFGMGSQMEQGIRESSLFRCLLSRNSKQCSREETSTSSEETDLRNSHFEEDKEGKGLIFEGICKIPGVENMEVCLPFPQPPKSSSIPSYSLELPLPSPSGPHLPSSISLSQSPTENQVTSEIFSEKGVVGTFYQKYVGIPVHDEEVNQFALSNQLSESFTPRKSKPNSPKEDSNLLTGSLLMACPLGKWLKCERFYALWILRFIPGGRTVAPQNTKGLGSRNKRMVVKDFLRSENPDVVMIQETKKEKCDRRRNKKYIKELENERGLVLNKVESITEEILLYFEKLYASPIGESWRVEGLDWSPISEGSVLRLDSPFTEEEISKAIFQLHRDKASGPDGFTIAVFQDCWNVIKEDLVRVFAKFHRSGIINQSTNTSFIVLLPKKSLTKKISDFRPISLITSFY</sequence>
<feature type="compositionally biased region" description="Low complexity" evidence="1">
    <location>
        <begin position="142"/>
        <end position="151"/>
    </location>
</feature>
<dbReference type="InterPro" id="IPR020847">
    <property type="entry name" value="AP_endonuclease_F1_BS"/>
</dbReference>
<dbReference type="PANTHER" id="PTHR19446">
    <property type="entry name" value="REVERSE TRANSCRIPTASES"/>
    <property type="match status" value="1"/>
</dbReference>
<dbReference type="EMBL" id="QGNW01000086">
    <property type="protein sequence ID" value="RVW99521.1"/>
    <property type="molecule type" value="Genomic_DNA"/>
</dbReference>
<dbReference type="AlphaFoldDB" id="A0A438IS50"/>
<gene>
    <name evidence="2" type="primary">YTX2_347</name>
    <name evidence="2" type="ORF">CK203_021565</name>
</gene>
<evidence type="ECO:0000313" key="3">
    <source>
        <dbReference type="Proteomes" id="UP000288805"/>
    </source>
</evidence>
<proteinExistence type="predicted"/>